<feature type="transmembrane region" description="Helical" evidence="1">
    <location>
        <begin position="91"/>
        <end position="114"/>
    </location>
</feature>
<evidence type="ECO:0000256" key="1">
    <source>
        <dbReference type="SAM" id="Phobius"/>
    </source>
</evidence>
<dbReference type="EMBL" id="GG666548">
    <property type="protein sequence ID" value="EEN56988.1"/>
    <property type="molecule type" value="Genomic_DNA"/>
</dbReference>
<gene>
    <name evidence="2" type="ORF">BRAFLDRAFT_79179</name>
</gene>
<feature type="transmembrane region" description="Helical" evidence="1">
    <location>
        <begin position="38"/>
        <end position="62"/>
    </location>
</feature>
<keyword evidence="1" id="KW-0472">Membrane</keyword>
<organism>
    <name type="scientific">Branchiostoma floridae</name>
    <name type="common">Florida lancelet</name>
    <name type="synonym">Amphioxus</name>
    <dbReference type="NCBI Taxonomy" id="7739"/>
    <lineage>
        <taxon>Eukaryota</taxon>
        <taxon>Metazoa</taxon>
        <taxon>Chordata</taxon>
        <taxon>Cephalochordata</taxon>
        <taxon>Leptocardii</taxon>
        <taxon>Amphioxiformes</taxon>
        <taxon>Branchiostomatidae</taxon>
        <taxon>Branchiostoma</taxon>
    </lineage>
</organism>
<dbReference type="InterPro" id="IPR040350">
    <property type="entry name" value="TMEM272"/>
</dbReference>
<proteinExistence type="predicted"/>
<feature type="transmembrane region" description="Helical" evidence="1">
    <location>
        <begin position="134"/>
        <end position="167"/>
    </location>
</feature>
<reference evidence="2" key="1">
    <citation type="journal article" date="2008" name="Nature">
        <title>The amphioxus genome and the evolution of the chordate karyotype.</title>
        <authorList>
            <consortium name="US DOE Joint Genome Institute (JGI-PGF)"/>
            <person name="Putnam N.H."/>
            <person name="Butts T."/>
            <person name="Ferrier D.E.K."/>
            <person name="Furlong R.F."/>
            <person name="Hellsten U."/>
            <person name="Kawashima T."/>
            <person name="Robinson-Rechavi M."/>
            <person name="Shoguchi E."/>
            <person name="Terry A."/>
            <person name="Yu J.-K."/>
            <person name="Benito-Gutierrez E.L."/>
            <person name="Dubchak I."/>
            <person name="Garcia-Fernandez J."/>
            <person name="Gibson-Brown J.J."/>
            <person name="Grigoriev I.V."/>
            <person name="Horton A.C."/>
            <person name="de Jong P.J."/>
            <person name="Jurka J."/>
            <person name="Kapitonov V.V."/>
            <person name="Kohara Y."/>
            <person name="Kuroki Y."/>
            <person name="Lindquist E."/>
            <person name="Lucas S."/>
            <person name="Osoegawa K."/>
            <person name="Pennacchio L.A."/>
            <person name="Salamov A.A."/>
            <person name="Satou Y."/>
            <person name="Sauka-Spengler T."/>
            <person name="Schmutz J."/>
            <person name="Shin-I T."/>
            <person name="Toyoda A."/>
            <person name="Bronner-Fraser M."/>
            <person name="Fujiyama A."/>
            <person name="Holland L.Z."/>
            <person name="Holland P.W.H."/>
            <person name="Satoh N."/>
            <person name="Rokhsar D.S."/>
        </authorList>
    </citation>
    <scope>NUCLEOTIDE SEQUENCE [LARGE SCALE GENOMIC DNA]</scope>
    <source>
        <strain evidence="2">S238N-H82</strain>
        <tissue evidence="2">Testes</tissue>
    </source>
</reference>
<dbReference type="PANTHER" id="PTHR33444:SF2">
    <property type="entry name" value="MARVEL DOMAIN-CONTAINING PROTEIN"/>
    <property type="match status" value="1"/>
</dbReference>
<keyword evidence="1" id="KW-0812">Transmembrane</keyword>
<keyword evidence="1" id="KW-1133">Transmembrane helix</keyword>
<evidence type="ECO:0000313" key="2">
    <source>
        <dbReference type="EMBL" id="EEN56988.1"/>
    </source>
</evidence>
<dbReference type="InParanoid" id="C3YS83"/>
<dbReference type="PANTHER" id="PTHR33444">
    <property type="entry name" value="SI:DKEY-19B23.12-RELATED"/>
    <property type="match status" value="1"/>
</dbReference>
<feature type="transmembrane region" description="Helical" evidence="1">
    <location>
        <begin position="12"/>
        <end position="32"/>
    </location>
</feature>
<protein>
    <submittedName>
        <fullName evidence="2">Uncharacterized protein</fullName>
    </submittedName>
</protein>
<dbReference type="AlphaFoldDB" id="C3YS83"/>
<sequence length="174" mass="18998">MGRGAFVLTCKNASRLLSFVIILCMIIVGGVYREQCPINFLIPIYLIVYGVFLLVPTIGSIVHGRQEEDESNAEDGGASQLSPDQLMKSPIFSCVQGVVGCFLFGWFIAGNVWVYSAYPVVERNNSTSPDYCHYVLYDFAFTLTTLVWITLALGICAGVITVVCSVGKDGEDMS</sequence>
<accession>C3YS83</accession>
<name>C3YS83_BRAFL</name>